<reference evidence="5 6" key="1">
    <citation type="submission" date="2018-10" db="EMBL/GenBank/DDBJ databases">
        <authorList>
            <person name="Li J."/>
        </authorList>
    </citation>
    <scope>NUCLEOTIDE SEQUENCE [LARGE SCALE GENOMIC DNA]</scope>
    <source>
        <strain evidence="5 6">ZD1-4</strain>
    </source>
</reference>
<dbReference type="InterPro" id="IPR004360">
    <property type="entry name" value="Glyas_Fos-R_dOase_dom"/>
</dbReference>
<gene>
    <name evidence="5" type="ORF">D9V28_07780</name>
</gene>
<dbReference type="AlphaFoldDB" id="A0A3L7J119"/>
<dbReference type="OrthoDB" id="284897at2"/>
<dbReference type="GO" id="GO:0046677">
    <property type="term" value="P:response to antibiotic"/>
    <property type="evidence" value="ECO:0007669"/>
    <property type="project" value="UniProtKB-KW"/>
</dbReference>
<dbReference type="RefSeq" id="WP_121659170.1">
    <property type="nucleotide sequence ID" value="NZ_BMEK01000002.1"/>
</dbReference>
<evidence type="ECO:0000313" key="6">
    <source>
        <dbReference type="Proteomes" id="UP000282460"/>
    </source>
</evidence>
<dbReference type="Gene3D" id="3.10.180.10">
    <property type="entry name" value="2,3-Dihydroxybiphenyl 1,2-Dioxygenase, domain 1"/>
    <property type="match status" value="1"/>
</dbReference>
<dbReference type="Pfam" id="PF00903">
    <property type="entry name" value="Glyoxalase"/>
    <property type="match status" value="1"/>
</dbReference>
<feature type="domain" description="VOC" evidence="4">
    <location>
        <begin position="8"/>
        <end position="138"/>
    </location>
</feature>
<dbReference type="SUPFAM" id="SSF54593">
    <property type="entry name" value="Glyoxalase/Bleomycin resistance protein/Dihydroxybiphenyl dioxygenase"/>
    <property type="match status" value="1"/>
</dbReference>
<evidence type="ECO:0000256" key="3">
    <source>
        <dbReference type="ARBA" id="ARBA00023251"/>
    </source>
</evidence>
<keyword evidence="3" id="KW-0046">Antibiotic resistance</keyword>
<comment type="similarity">
    <text evidence="1">Belongs to the bleomycin resistance protein family.</text>
</comment>
<sequence length="140" mass="15518">MSQKADAPLPSVVPELLISDLSASLAFWSGLCGFEVLYERPEEGFALVHRGSAHFMLDQIGQGRDWVTGTLQRPFGRGVNFEISVDAIDDIVSTLDEANWPLFLAPETKHYRTATGSTGVRQFLVQDPDGYLLRFSSRLT</sequence>
<accession>A0A3L7J119</accession>
<dbReference type="Proteomes" id="UP000282460">
    <property type="component" value="Unassembled WGS sequence"/>
</dbReference>
<evidence type="ECO:0000256" key="1">
    <source>
        <dbReference type="ARBA" id="ARBA00011051"/>
    </source>
</evidence>
<dbReference type="InterPro" id="IPR000335">
    <property type="entry name" value="Bleomycin-R"/>
</dbReference>
<dbReference type="CDD" id="cd08349">
    <property type="entry name" value="BLMA_like"/>
    <property type="match status" value="1"/>
</dbReference>
<dbReference type="InterPro" id="IPR029068">
    <property type="entry name" value="Glyas_Bleomycin-R_OHBP_Dase"/>
</dbReference>
<evidence type="ECO:0000259" key="4">
    <source>
        <dbReference type="PROSITE" id="PS51819"/>
    </source>
</evidence>
<keyword evidence="6" id="KW-1185">Reference proteome</keyword>
<organism evidence="5 6">
    <name type="scientific">Mycetocola zhadangensis</name>
    <dbReference type="NCBI Taxonomy" id="1164595"/>
    <lineage>
        <taxon>Bacteria</taxon>
        <taxon>Bacillati</taxon>
        <taxon>Actinomycetota</taxon>
        <taxon>Actinomycetes</taxon>
        <taxon>Micrococcales</taxon>
        <taxon>Microbacteriaceae</taxon>
        <taxon>Mycetocola</taxon>
    </lineage>
</organism>
<proteinExistence type="inferred from homology"/>
<dbReference type="InterPro" id="IPR037523">
    <property type="entry name" value="VOC_core"/>
</dbReference>
<evidence type="ECO:0000256" key="2">
    <source>
        <dbReference type="ARBA" id="ARBA00021572"/>
    </source>
</evidence>
<dbReference type="PROSITE" id="PS51819">
    <property type="entry name" value="VOC"/>
    <property type="match status" value="1"/>
</dbReference>
<name>A0A3L7J119_9MICO</name>
<protein>
    <recommendedName>
        <fullName evidence="2">Bleomycin resistance protein</fullName>
    </recommendedName>
</protein>
<dbReference type="EMBL" id="RCWJ01000002">
    <property type="protein sequence ID" value="RLQ84124.1"/>
    <property type="molecule type" value="Genomic_DNA"/>
</dbReference>
<evidence type="ECO:0000313" key="5">
    <source>
        <dbReference type="EMBL" id="RLQ84124.1"/>
    </source>
</evidence>
<comment type="caution">
    <text evidence="5">The sequence shown here is derived from an EMBL/GenBank/DDBJ whole genome shotgun (WGS) entry which is preliminary data.</text>
</comment>